<dbReference type="AlphaFoldDB" id="A0A383WI25"/>
<dbReference type="SMART" id="SM00248">
    <property type="entry name" value="ANK"/>
    <property type="match status" value="2"/>
</dbReference>
<evidence type="ECO:0000256" key="1">
    <source>
        <dbReference type="ARBA" id="ARBA00022737"/>
    </source>
</evidence>
<dbReference type="PANTHER" id="PTHR24161:SF124">
    <property type="entry name" value="TRANSIENT RECEPTOR POTENTIAL CHANNEL PYREXIA"/>
    <property type="match status" value="1"/>
</dbReference>
<reference evidence="6 7" key="1">
    <citation type="submission" date="2016-10" db="EMBL/GenBank/DDBJ databases">
        <authorList>
            <person name="Cai Z."/>
        </authorList>
    </citation>
    <scope>NUCLEOTIDE SEQUENCE [LARGE SCALE GENOMIC DNA]</scope>
</reference>
<evidence type="ECO:0000256" key="5">
    <source>
        <dbReference type="SAM" id="SignalP"/>
    </source>
</evidence>
<sequence length="172" mass="18585">MSGRTPLHLAAKLGFASVVQLLLNAGASVSTVMTAADVAGRSPLSWALQERHFDTAARLVRAMKPAHADVARKVLDQFPQQLASVGMACVELADSVQAQAQQQQEQLDRDRQQLAAERAAAQELLVAACLGMRSAQAAERRVADRVKQKLKLKFLVGVIVCLPLLRKVHCVV</sequence>
<keyword evidence="5" id="KW-0732">Signal</keyword>
<evidence type="ECO:0000313" key="7">
    <source>
        <dbReference type="Proteomes" id="UP000256970"/>
    </source>
</evidence>
<dbReference type="EMBL" id="FNXT01001268">
    <property type="protein sequence ID" value="SZX76893.1"/>
    <property type="molecule type" value="Genomic_DNA"/>
</dbReference>
<evidence type="ECO:0000256" key="4">
    <source>
        <dbReference type="SAM" id="Coils"/>
    </source>
</evidence>
<evidence type="ECO:0000256" key="3">
    <source>
        <dbReference type="PROSITE-ProRule" id="PRU00023"/>
    </source>
</evidence>
<feature type="chain" id="PRO_5016838444" evidence="5">
    <location>
        <begin position="22"/>
        <end position="172"/>
    </location>
</feature>
<feature type="coiled-coil region" evidence="4">
    <location>
        <begin position="93"/>
        <end position="124"/>
    </location>
</feature>
<dbReference type="PROSITE" id="PS50297">
    <property type="entry name" value="ANK_REP_REGION"/>
    <property type="match status" value="1"/>
</dbReference>
<evidence type="ECO:0000256" key="2">
    <source>
        <dbReference type="ARBA" id="ARBA00023043"/>
    </source>
</evidence>
<dbReference type="PROSITE" id="PS50088">
    <property type="entry name" value="ANK_REPEAT"/>
    <property type="match status" value="1"/>
</dbReference>
<dbReference type="Pfam" id="PF12796">
    <property type="entry name" value="Ank_2"/>
    <property type="match status" value="1"/>
</dbReference>
<evidence type="ECO:0000313" key="6">
    <source>
        <dbReference type="EMBL" id="SZX76893.1"/>
    </source>
</evidence>
<gene>
    <name evidence="6" type="ORF">BQ4739_LOCUS17257</name>
</gene>
<proteinExistence type="predicted"/>
<feature type="repeat" description="ANK" evidence="3">
    <location>
        <begin position="2"/>
        <end position="34"/>
    </location>
</feature>
<feature type="signal peptide" evidence="5">
    <location>
        <begin position="1"/>
        <end position="21"/>
    </location>
</feature>
<organism evidence="6 7">
    <name type="scientific">Tetradesmus obliquus</name>
    <name type="common">Green alga</name>
    <name type="synonym">Acutodesmus obliquus</name>
    <dbReference type="NCBI Taxonomy" id="3088"/>
    <lineage>
        <taxon>Eukaryota</taxon>
        <taxon>Viridiplantae</taxon>
        <taxon>Chlorophyta</taxon>
        <taxon>core chlorophytes</taxon>
        <taxon>Chlorophyceae</taxon>
        <taxon>CS clade</taxon>
        <taxon>Sphaeropleales</taxon>
        <taxon>Scenedesmaceae</taxon>
        <taxon>Tetradesmus</taxon>
    </lineage>
</organism>
<dbReference type="Gene3D" id="1.25.40.20">
    <property type="entry name" value="Ankyrin repeat-containing domain"/>
    <property type="match status" value="1"/>
</dbReference>
<dbReference type="Proteomes" id="UP000256970">
    <property type="component" value="Unassembled WGS sequence"/>
</dbReference>
<dbReference type="InterPro" id="IPR036770">
    <property type="entry name" value="Ankyrin_rpt-contain_sf"/>
</dbReference>
<dbReference type="PANTHER" id="PTHR24161">
    <property type="entry name" value="ANK_REP_REGION DOMAIN-CONTAINING PROTEIN-RELATED"/>
    <property type="match status" value="1"/>
</dbReference>
<keyword evidence="7" id="KW-1185">Reference proteome</keyword>
<protein>
    <submittedName>
        <fullName evidence="6">Uncharacterized protein</fullName>
    </submittedName>
</protein>
<dbReference type="InterPro" id="IPR002110">
    <property type="entry name" value="Ankyrin_rpt"/>
</dbReference>
<keyword evidence="1" id="KW-0677">Repeat</keyword>
<dbReference type="SUPFAM" id="SSF48403">
    <property type="entry name" value="Ankyrin repeat"/>
    <property type="match status" value="1"/>
</dbReference>
<accession>A0A383WI25</accession>
<name>A0A383WI25_TETOB</name>
<keyword evidence="4" id="KW-0175">Coiled coil</keyword>
<keyword evidence="2 3" id="KW-0040">ANK repeat</keyword>